<comment type="caution">
    <text evidence="3">The sequence shown here is derived from an EMBL/GenBank/DDBJ whole genome shotgun (WGS) entry which is preliminary data.</text>
</comment>
<evidence type="ECO:0000313" key="3">
    <source>
        <dbReference type="EMBL" id="MBD8084516.1"/>
    </source>
</evidence>
<dbReference type="SMART" id="SM00342">
    <property type="entry name" value="HTH_ARAC"/>
    <property type="match status" value="1"/>
</dbReference>
<reference evidence="3 4" key="1">
    <citation type="submission" date="2020-09" db="EMBL/GenBank/DDBJ databases">
        <title>Genome seq and assembly of Chryseobacterium sp.</title>
        <authorList>
            <person name="Chhetri G."/>
        </authorList>
    </citation>
    <scope>NUCLEOTIDE SEQUENCE [LARGE SCALE GENOMIC DNA]</scope>
    <source>
        <strain evidence="3 4">GCR10</strain>
    </source>
</reference>
<feature type="domain" description="HTH araC/xylS-type" evidence="2">
    <location>
        <begin position="482"/>
        <end position="590"/>
    </location>
</feature>
<evidence type="ECO:0000313" key="4">
    <source>
        <dbReference type="Proteomes" id="UP000637299"/>
    </source>
</evidence>
<gene>
    <name evidence="3" type="ORF">IC610_19075</name>
</gene>
<dbReference type="InterPro" id="IPR018060">
    <property type="entry name" value="HTH_AraC"/>
</dbReference>
<dbReference type="Gene3D" id="1.25.40.10">
    <property type="entry name" value="Tetratricopeptide repeat domain"/>
    <property type="match status" value="2"/>
</dbReference>
<dbReference type="RefSeq" id="WP_191738334.1">
    <property type="nucleotide sequence ID" value="NZ_JACYFS010000010.1"/>
</dbReference>
<proteinExistence type="predicted"/>
<protein>
    <submittedName>
        <fullName evidence="3">Helix-turn-helix domain-containing protein</fullName>
    </submittedName>
</protein>
<name>A0ABR8ZGT2_9FLAO</name>
<dbReference type="InterPro" id="IPR011990">
    <property type="entry name" value="TPR-like_helical_dom_sf"/>
</dbReference>
<keyword evidence="1" id="KW-0472">Membrane</keyword>
<keyword evidence="1" id="KW-1133">Transmembrane helix</keyword>
<keyword evidence="4" id="KW-1185">Reference proteome</keyword>
<accession>A0ABR8ZGT2</accession>
<feature type="transmembrane region" description="Helical" evidence="1">
    <location>
        <begin position="382"/>
        <end position="403"/>
    </location>
</feature>
<dbReference type="Proteomes" id="UP000637299">
    <property type="component" value="Unassembled WGS sequence"/>
</dbReference>
<dbReference type="EMBL" id="JACYFS010000010">
    <property type="protein sequence ID" value="MBD8084516.1"/>
    <property type="molecule type" value="Genomic_DNA"/>
</dbReference>
<organism evidence="3 4">
    <name type="scientific">Chryseobacterium caseinilyticum</name>
    <dbReference type="NCBI Taxonomy" id="2771428"/>
    <lineage>
        <taxon>Bacteria</taxon>
        <taxon>Pseudomonadati</taxon>
        <taxon>Bacteroidota</taxon>
        <taxon>Flavobacteriia</taxon>
        <taxon>Flavobacteriales</taxon>
        <taxon>Weeksellaceae</taxon>
        <taxon>Chryseobacterium group</taxon>
        <taxon>Chryseobacterium</taxon>
    </lineage>
</organism>
<dbReference type="SUPFAM" id="SSF48452">
    <property type="entry name" value="TPR-like"/>
    <property type="match status" value="1"/>
</dbReference>
<dbReference type="PROSITE" id="PS01124">
    <property type="entry name" value="HTH_ARAC_FAMILY_2"/>
    <property type="match status" value="1"/>
</dbReference>
<keyword evidence="1" id="KW-0812">Transmembrane</keyword>
<evidence type="ECO:0000259" key="2">
    <source>
        <dbReference type="PROSITE" id="PS01124"/>
    </source>
</evidence>
<sequence>MIKIYTTTIIFLLSLTFFHSQRKTDINNFDFNLIKSKITKPNLRSTERKKLILELILDVKKINDKNLLYDSYALASQYTTGREQLKYGDSILMVGKIIGTDAKIADAYIAKGMILSTNKDFVSSLDSYLKAYDLLKKGKNSYMINNLEYNIADTKNYLGMHEEARTSLQKTIAFFRLHHDKVDGTDYRLYYMYSLISLIDTNSRTGKFGDNTNLINEGKNFISVKQNADLETLLPYLTSSEGMQAYYQKNYRHAIKLLTKSLSTYNDQWNHSNDYFFLGMSYWENGEQDKGIKAFAVLDEELNKNGKIDPKFRSAFEKLYEYYQKKEDKIKQFEYIDKLLMLHKVYEKEYKQIFPHLKTKYEIDKLNREKQNLSTSLKEQRYFNLFLIVLSTLLLLGLFYSILRSYRRKKQYKKLYETYILQNSTGSSFEEESVDHEISSDNFDEKFVDDKEELDEIDEDELEEEEILTSSGTMLINQTLEKQVLDKLSSFEKSRKFLNPEVSLKSLAVYCGTNTAYLSKIINSHKKCNFKTYMVNLRLTYTMYLWKSNAASRMLSIQEIATKSGFSTAQSFSKNFLIKYEVSPKYFIQQLNKNQRL</sequence>
<evidence type="ECO:0000256" key="1">
    <source>
        <dbReference type="SAM" id="Phobius"/>
    </source>
</evidence>
<dbReference type="Gene3D" id="1.10.10.60">
    <property type="entry name" value="Homeodomain-like"/>
    <property type="match status" value="2"/>
</dbReference>